<dbReference type="GO" id="GO:0005737">
    <property type="term" value="C:cytoplasm"/>
    <property type="evidence" value="ECO:0007669"/>
    <property type="project" value="TreeGrafter"/>
</dbReference>
<name>A0A1J6W539_9BACI</name>
<keyword evidence="3" id="KW-1185">Reference proteome</keyword>
<dbReference type="Gene3D" id="3.30.9.10">
    <property type="entry name" value="D-Amino Acid Oxidase, subunit A, domain 2"/>
    <property type="match status" value="1"/>
</dbReference>
<dbReference type="AlphaFoldDB" id="A0A1J6W539"/>
<dbReference type="PANTHER" id="PTHR13847:SF201">
    <property type="entry name" value="PUTATIBE OXIDOREDUCTASE"/>
    <property type="match status" value="1"/>
</dbReference>
<evidence type="ECO:0000313" key="3">
    <source>
        <dbReference type="Proteomes" id="UP000182062"/>
    </source>
</evidence>
<accession>A0A1J6W539</accession>
<organism evidence="2 3">
    <name type="scientific">Rossellomorea aquimaris</name>
    <dbReference type="NCBI Taxonomy" id="189382"/>
    <lineage>
        <taxon>Bacteria</taxon>
        <taxon>Bacillati</taxon>
        <taxon>Bacillota</taxon>
        <taxon>Bacilli</taxon>
        <taxon>Bacillales</taxon>
        <taxon>Bacillaceae</taxon>
        <taxon>Rossellomorea</taxon>
    </lineage>
</organism>
<dbReference type="EMBL" id="MINN01000150">
    <property type="protein sequence ID" value="OIU66984.1"/>
    <property type="molecule type" value="Genomic_DNA"/>
</dbReference>
<dbReference type="RefSeq" id="WP_071620533.1">
    <property type="nucleotide sequence ID" value="NZ_MINN01000150.1"/>
</dbReference>
<feature type="domain" description="FAD dependent oxidoreductase" evidence="1">
    <location>
        <begin position="26"/>
        <end position="378"/>
    </location>
</feature>
<dbReference type="PANTHER" id="PTHR13847">
    <property type="entry name" value="SARCOSINE DEHYDROGENASE-RELATED"/>
    <property type="match status" value="1"/>
</dbReference>
<protein>
    <submittedName>
        <fullName evidence="2">Oxidoreductase</fullName>
    </submittedName>
</protein>
<dbReference type="Pfam" id="PF01266">
    <property type="entry name" value="DAO"/>
    <property type="match status" value="1"/>
</dbReference>
<evidence type="ECO:0000259" key="1">
    <source>
        <dbReference type="Pfam" id="PF01266"/>
    </source>
</evidence>
<dbReference type="InterPro" id="IPR006076">
    <property type="entry name" value="FAD-dep_OxRdtase"/>
</dbReference>
<reference evidence="2 3" key="1">
    <citation type="submission" date="2016-09" db="EMBL/GenBank/DDBJ databases">
        <title>Bacillus aquimaris SAMM genome sequence reveals colonization and biosurfactant production capacities.</title>
        <authorList>
            <person name="Waghmode S.R."/>
            <person name="Suryavanshi M.V."/>
        </authorList>
    </citation>
    <scope>NUCLEOTIDE SEQUENCE [LARGE SCALE GENOMIC DNA]</scope>
    <source>
        <strain evidence="2 3">SAMM</strain>
    </source>
</reference>
<gene>
    <name evidence="2" type="ORF">BHE18_13865</name>
</gene>
<dbReference type="SUPFAM" id="SSF51905">
    <property type="entry name" value="FAD/NAD(P)-binding domain"/>
    <property type="match status" value="1"/>
</dbReference>
<sequence>MELHNGKLFWPTTYNDSEKEFDTHYDVAIIGGGMSGALCAYVLSREGLKVAIIEKRQLASGSSSANTGLLQFSNDIMLHELIDEIGEEQAVRFYKLCQEAVGHLEEVAMTLPVSPEFTRRKSIYYASSPLHLPKLKKEYKTLKEHGFPVEYWSKKDMKEHLPFSKSGALITHGDAEVNPFRFVNGMFEYLKEHNTTAFEGTEAIEVKEDGEKVIIETTKGTLTASHVVHSTGYETPPLSENIGTEINRSYAIATKPVDDLSQWHERALIWETDRPYLYLRTTVDNRIIAGGLDEDPAEAPQSMEKIEKHGKKIEKEVQKMFPGLNVEMEYAWGASFGESLDHLPYIGRHPDKERIYYLLGYGGNGTVYSMLGSRILRDLILGRPNEDADLVKLDR</sequence>
<dbReference type="Gene3D" id="3.50.50.60">
    <property type="entry name" value="FAD/NAD(P)-binding domain"/>
    <property type="match status" value="1"/>
</dbReference>
<dbReference type="Proteomes" id="UP000182062">
    <property type="component" value="Unassembled WGS sequence"/>
</dbReference>
<comment type="caution">
    <text evidence="2">The sequence shown here is derived from an EMBL/GenBank/DDBJ whole genome shotgun (WGS) entry which is preliminary data.</text>
</comment>
<dbReference type="OrthoDB" id="571248at2"/>
<dbReference type="InterPro" id="IPR036188">
    <property type="entry name" value="FAD/NAD-bd_sf"/>
</dbReference>
<evidence type="ECO:0000313" key="2">
    <source>
        <dbReference type="EMBL" id="OIU66984.1"/>
    </source>
</evidence>
<proteinExistence type="predicted"/>